<reference evidence="1 2" key="1">
    <citation type="journal article" date="2018" name="Evol. Lett.">
        <title>Horizontal gene cluster transfer increased hallucinogenic mushroom diversity.</title>
        <authorList>
            <person name="Reynolds H.T."/>
            <person name="Vijayakumar V."/>
            <person name="Gluck-Thaler E."/>
            <person name="Korotkin H.B."/>
            <person name="Matheny P.B."/>
            <person name="Slot J.C."/>
        </authorList>
    </citation>
    <scope>NUCLEOTIDE SEQUENCE [LARGE SCALE GENOMIC DNA]</scope>
    <source>
        <strain evidence="1 2">SRW20</strain>
    </source>
</reference>
<dbReference type="AlphaFoldDB" id="A0A409WTG2"/>
<name>A0A409WTG2_9AGAR</name>
<dbReference type="Proteomes" id="UP000284706">
    <property type="component" value="Unassembled WGS sequence"/>
</dbReference>
<keyword evidence="2" id="KW-1185">Reference proteome</keyword>
<gene>
    <name evidence="1" type="ORF">CVT26_010085</name>
</gene>
<comment type="caution">
    <text evidence="1">The sequence shown here is derived from an EMBL/GenBank/DDBJ whole genome shotgun (WGS) entry which is preliminary data.</text>
</comment>
<dbReference type="InParanoid" id="A0A409WTG2"/>
<organism evidence="1 2">
    <name type="scientific">Gymnopilus dilepis</name>
    <dbReference type="NCBI Taxonomy" id="231916"/>
    <lineage>
        <taxon>Eukaryota</taxon>
        <taxon>Fungi</taxon>
        <taxon>Dikarya</taxon>
        <taxon>Basidiomycota</taxon>
        <taxon>Agaricomycotina</taxon>
        <taxon>Agaricomycetes</taxon>
        <taxon>Agaricomycetidae</taxon>
        <taxon>Agaricales</taxon>
        <taxon>Agaricineae</taxon>
        <taxon>Hymenogastraceae</taxon>
        <taxon>Gymnopilus</taxon>
    </lineage>
</organism>
<protein>
    <submittedName>
        <fullName evidence="1">Uncharacterized protein</fullName>
    </submittedName>
</protein>
<sequence>MQPIPPPLLCKSLLRNLPTLLHRRISLPPPLLTRPRHLILQLPRRIPPPCLTILLNPRLPVLLPRPRVPLPRPQPLCFMTTWQQSSLTWTKFCNGTLLGNEQSTALQLFFLWRSLVIGYRFLDRLTCLCSQIMLLCLNRLTPMPLTCMLMPSSHSLLHFMYVLCTDFSRFCIWMAII</sequence>
<evidence type="ECO:0000313" key="2">
    <source>
        <dbReference type="Proteomes" id="UP000284706"/>
    </source>
</evidence>
<proteinExistence type="predicted"/>
<accession>A0A409WTG2</accession>
<dbReference type="EMBL" id="NHYE01004827">
    <property type="protein sequence ID" value="PPQ81777.1"/>
    <property type="molecule type" value="Genomic_DNA"/>
</dbReference>
<evidence type="ECO:0000313" key="1">
    <source>
        <dbReference type="EMBL" id="PPQ81777.1"/>
    </source>
</evidence>